<dbReference type="SMART" id="SM00179">
    <property type="entry name" value="EGF_CA"/>
    <property type="match status" value="1"/>
</dbReference>
<dbReference type="InterPro" id="IPR051221">
    <property type="entry name" value="LDLR-related"/>
</dbReference>
<reference evidence="18" key="3">
    <citation type="submission" date="2025-09" db="UniProtKB">
        <authorList>
            <consortium name="Ensembl"/>
        </authorList>
    </citation>
    <scope>IDENTIFICATION</scope>
</reference>
<keyword evidence="12" id="KW-0675">Receptor</keyword>
<dbReference type="FunFam" id="4.10.400.10:FF:000062">
    <property type="entry name" value="Terribly reduced optic lobes, isoform AI"/>
    <property type="match status" value="1"/>
</dbReference>
<dbReference type="Gene3D" id="4.10.400.10">
    <property type="entry name" value="Low-density Lipoprotein Receptor"/>
    <property type="match status" value="8"/>
</dbReference>
<evidence type="ECO:0000256" key="7">
    <source>
        <dbReference type="ARBA" id="ARBA00022737"/>
    </source>
</evidence>
<evidence type="ECO:0000256" key="3">
    <source>
        <dbReference type="ARBA" id="ARBA00022536"/>
    </source>
</evidence>
<reference evidence="18" key="2">
    <citation type="submission" date="2025-08" db="UniProtKB">
        <authorList>
            <consortium name="Ensembl"/>
        </authorList>
    </citation>
    <scope>IDENTIFICATION</scope>
</reference>
<feature type="repeat" description="LDL-receptor class B" evidence="16">
    <location>
        <begin position="512"/>
        <end position="554"/>
    </location>
</feature>
<dbReference type="InterPro" id="IPR018097">
    <property type="entry name" value="EGF_Ca-bd_CS"/>
</dbReference>
<keyword evidence="9" id="KW-1133">Transmembrane helix</keyword>
<feature type="disulfide bond" evidence="15">
    <location>
        <begin position="217"/>
        <end position="229"/>
    </location>
</feature>
<dbReference type="GO" id="GO:0006898">
    <property type="term" value="P:receptor-mediated endocytosis"/>
    <property type="evidence" value="ECO:0007669"/>
    <property type="project" value="TreeGrafter"/>
</dbReference>
<organism evidence="18 19">
    <name type="scientific">Ciona savignyi</name>
    <name type="common">Pacific transparent sea squirt</name>
    <dbReference type="NCBI Taxonomy" id="51511"/>
    <lineage>
        <taxon>Eukaryota</taxon>
        <taxon>Metazoa</taxon>
        <taxon>Chordata</taxon>
        <taxon>Tunicata</taxon>
        <taxon>Ascidiacea</taxon>
        <taxon>Phlebobranchia</taxon>
        <taxon>Cionidae</taxon>
        <taxon>Ciona</taxon>
    </lineage>
</organism>
<evidence type="ECO:0000256" key="5">
    <source>
        <dbReference type="ARBA" id="ARBA00022692"/>
    </source>
</evidence>
<keyword evidence="19" id="KW-1185">Reference proteome</keyword>
<dbReference type="Pfam" id="PF00057">
    <property type="entry name" value="Ldl_recept_a"/>
    <property type="match status" value="8"/>
</dbReference>
<dbReference type="Pfam" id="PF07645">
    <property type="entry name" value="EGF_CA"/>
    <property type="match status" value="1"/>
</dbReference>
<evidence type="ECO:0000256" key="1">
    <source>
        <dbReference type="ARBA" id="ARBA00004251"/>
    </source>
</evidence>
<feature type="disulfide bond" evidence="14">
    <location>
        <begin position="388"/>
        <end position="398"/>
    </location>
</feature>
<dbReference type="GO" id="GO:0005509">
    <property type="term" value="F:calcium ion binding"/>
    <property type="evidence" value="ECO:0007669"/>
    <property type="project" value="InterPro"/>
</dbReference>
<evidence type="ECO:0000256" key="16">
    <source>
        <dbReference type="PROSITE-ProRule" id="PRU00461"/>
    </source>
</evidence>
<evidence type="ECO:0000256" key="15">
    <source>
        <dbReference type="PROSITE-ProRule" id="PRU00124"/>
    </source>
</evidence>
<dbReference type="PANTHER" id="PTHR22722">
    <property type="entry name" value="LOW-DENSITY LIPOPROTEIN RECEPTOR-RELATED PROTEIN 2-RELATED"/>
    <property type="match status" value="1"/>
</dbReference>
<dbReference type="GO" id="GO:0016324">
    <property type="term" value="C:apical plasma membrane"/>
    <property type="evidence" value="ECO:0007669"/>
    <property type="project" value="TreeGrafter"/>
</dbReference>
<feature type="disulfide bond" evidence="15">
    <location>
        <begin position="278"/>
        <end position="293"/>
    </location>
</feature>
<evidence type="ECO:0000256" key="6">
    <source>
        <dbReference type="ARBA" id="ARBA00022729"/>
    </source>
</evidence>
<dbReference type="CDD" id="cd00112">
    <property type="entry name" value="LDLa"/>
    <property type="match status" value="7"/>
</dbReference>
<feature type="repeat" description="LDL-receptor class B" evidence="16">
    <location>
        <begin position="469"/>
        <end position="511"/>
    </location>
</feature>
<evidence type="ECO:0000259" key="17">
    <source>
        <dbReference type="PROSITE" id="PS50026"/>
    </source>
</evidence>
<dbReference type="PROSITE" id="PS01186">
    <property type="entry name" value="EGF_2"/>
    <property type="match status" value="2"/>
</dbReference>
<feature type="disulfide bond" evidence="15">
    <location>
        <begin position="224"/>
        <end position="242"/>
    </location>
</feature>
<evidence type="ECO:0000256" key="2">
    <source>
        <dbReference type="ARBA" id="ARBA00022475"/>
    </source>
</evidence>
<dbReference type="Gene3D" id="2.10.25.10">
    <property type="entry name" value="Laminin"/>
    <property type="match status" value="2"/>
</dbReference>
<feature type="disulfide bond" evidence="15">
    <location>
        <begin position="312"/>
        <end position="330"/>
    </location>
</feature>
<dbReference type="InterPro" id="IPR000742">
    <property type="entry name" value="EGF"/>
</dbReference>
<comment type="subcellular location">
    <subcellularLocation>
        <location evidence="1">Cell membrane</location>
        <topology evidence="1">Single-pass type I membrane protein</topology>
    </subcellularLocation>
</comment>
<dbReference type="PRINTS" id="PR00261">
    <property type="entry name" value="LDLRECEPTOR"/>
</dbReference>
<dbReference type="PROSITE" id="PS50026">
    <property type="entry name" value="EGF_3"/>
    <property type="match status" value="1"/>
</dbReference>
<feature type="disulfide bond" evidence="15">
    <location>
        <begin position="305"/>
        <end position="317"/>
    </location>
</feature>
<dbReference type="FunFam" id="2.10.25.10:FF:000009">
    <property type="entry name" value="Low-density lipoprotein receptor isoform 1"/>
    <property type="match status" value="1"/>
</dbReference>
<feature type="disulfide bond" evidence="15">
    <location>
        <begin position="236"/>
        <end position="251"/>
    </location>
</feature>
<dbReference type="SMART" id="SM00192">
    <property type="entry name" value="LDLa"/>
    <property type="match status" value="8"/>
</dbReference>
<feature type="disulfide bond" evidence="15">
    <location>
        <begin position="91"/>
        <end position="109"/>
    </location>
</feature>
<dbReference type="SUPFAM" id="SSF63825">
    <property type="entry name" value="YWTD domain"/>
    <property type="match status" value="1"/>
</dbReference>
<keyword evidence="4" id="KW-0254">Endocytosis</keyword>
<keyword evidence="8" id="KW-0106">Calcium</keyword>
<dbReference type="PROSITE" id="PS51120">
    <property type="entry name" value="LDLRB"/>
    <property type="match status" value="4"/>
</dbReference>
<dbReference type="GO" id="GO:0042562">
    <property type="term" value="F:hormone binding"/>
    <property type="evidence" value="ECO:0007669"/>
    <property type="project" value="TreeGrafter"/>
</dbReference>
<dbReference type="SUPFAM" id="SSF57196">
    <property type="entry name" value="EGF/Laminin"/>
    <property type="match status" value="3"/>
</dbReference>
<evidence type="ECO:0000256" key="10">
    <source>
        <dbReference type="ARBA" id="ARBA00023136"/>
    </source>
</evidence>
<evidence type="ECO:0000256" key="9">
    <source>
        <dbReference type="ARBA" id="ARBA00022989"/>
    </source>
</evidence>
<dbReference type="PANTHER" id="PTHR22722:SF15">
    <property type="entry name" value="LOW-DENSITY LIPOPROTEIN RECEPTOR-RELATED"/>
    <property type="match status" value="1"/>
</dbReference>
<feature type="disulfide bond" evidence="15">
    <location>
        <begin position="130"/>
        <end position="148"/>
    </location>
</feature>
<dbReference type="HOGENOM" id="CLU_008163_4_0_1"/>
<keyword evidence="2" id="KW-1003">Cell membrane</keyword>
<dbReference type="PROSITE" id="PS00010">
    <property type="entry name" value="ASX_HYDROXYL"/>
    <property type="match status" value="1"/>
</dbReference>
<keyword evidence="6" id="KW-0732">Signal</keyword>
<dbReference type="SMART" id="SM00181">
    <property type="entry name" value="EGF"/>
    <property type="match status" value="5"/>
</dbReference>
<dbReference type="GeneTree" id="ENSGT00940000158366"/>
<feature type="disulfide bond" evidence="15">
    <location>
        <begin position="103"/>
        <end position="118"/>
    </location>
</feature>
<dbReference type="FunFam" id="2.120.10.30:FF:000008">
    <property type="entry name" value="Low-density lipoprotein receptor-related protein 4"/>
    <property type="match status" value="1"/>
</dbReference>
<keyword evidence="11 14" id="KW-1015">Disulfide bond</keyword>
<feature type="disulfide bond" evidence="15">
    <location>
        <begin position="51"/>
        <end position="69"/>
    </location>
</feature>
<keyword evidence="5" id="KW-0812">Transmembrane</keyword>
<dbReference type="InterPro" id="IPR036055">
    <property type="entry name" value="LDL_receptor-like_sf"/>
</dbReference>
<dbReference type="Ensembl" id="ENSCSAVT00000012660.1">
    <property type="protein sequence ID" value="ENSCSAVP00000012516.1"/>
    <property type="gene ID" value="ENSCSAVG00000007353.1"/>
</dbReference>
<feature type="repeat" description="LDL-receptor class B" evidence="16">
    <location>
        <begin position="555"/>
        <end position="598"/>
    </location>
</feature>
<feature type="disulfide bond" evidence="15">
    <location>
        <begin position="123"/>
        <end position="135"/>
    </location>
</feature>
<dbReference type="Gene3D" id="2.120.10.30">
    <property type="entry name" value="TolB, C-terminal domain"/>
    <property type="match status" value="1"/>
</dbReference>
<keyword evidence="13" id="KW-0325">Glycoprotein</keyword>
<evidence type="ECO:0000256" key="14">
    <source>
        <dbReference type="PROSITE-ProRule" id="PRU00076"/>
    </source>
</evidence>
<dbReference type="InterPro" id="IPR000033">
    <property type="entry name" value="LDLR_classB_rpt"/>
</dbReference>
<feature type="disulfide bond" evidence="15">
    <location>
        <begin position="63"/>
        <end position="78"/>
    </location>
</feature>
<proteinExistence type="predicted"/>
<dbReference type="PROSITE" id="PS01209">
    <property type="entry name" value="LDLRA_1"/>
    <property type="match status" value="3"/>
</dbReference>
<feature type="domain" description="EGF-like" evidence="17">
    <location>
        <begin position="384"/>
        <end position="423"/>
    </location>
</feature>
<dbReference type="Proteomes" id="UP000007875">
    <property type="component" value="Unassembled WGS sequence"/>
</dbReference>
<dbReference type="InterPro" id="IPR049883">
    <property type="entry name" value="NOTCH1_EGF-like"/>
</dbReference>
<comment type="caution">
    <text evidence="14">Lacks conserved residue(s) required for the propagation of feature annotation.</text>
</comment>
<evidence type="ECO:0000256" key="8">
    <source>
        <dbReference type="ARBA" id="ARBA00022837"/>
    </source>
</evidence>
<evidence type="ECO:0000256" key="4">
    <source>
        <dbReference type="ARBA" id="ARBA00022583"/>
    </source>
</evidence>
<feature type="disulfide bond" evidence="15">
    <location>
        <begin position="160"/>
        <end position="172"/>
    </location>
</feature>
<dbReference type="InterPro" id="IPR002172">
    <property type="entry name" value="LDrepeatLR_classA_rpt"/>
</dbReference>
<evidence type="ECO:0000256" key="13">
    <source>
        <dbReference type="ARBA" id="ARBA00023180"/>
    </source>
</evidence>
<keyword evidence="10" id="KW-0472">Membrane</keyword>
<evidence type="ECO:0000313" key="18">
    <source>
        <dbReference type="Ensembl" id="ENSCSAVP00000012516.1"/>
    </source>
</evidence>
<keyword evidence="7" id="KW-0677">Repeat</keyword>
<dbReference type="PROSITE" id="PS01187">
    <property type="entry name" value="EGF_CA"/>
    <property type="match status" value="1"/>
</dbReference>
<dbReference type="InterPro" id="IPR011042">
    <property type="entry name" value="6-blade_b-propeller_TolB-like"/>
</dbReference>
<sequence length="749" mass="82525">KCKRKQFACSVSAKCTCIPMAWKCDGDTDCGDSSDEIGCVLPTCHPKSFQCENGKCINREWNCDGENDCGDDSDELNCPTEACDESTEKTCRSGGCVPKRWWCDGDDDCSDGSDEVDCSRSSCGETEFTCASGECVSRAFHCDGDFDCRDGSDEECGHPCTAEQYRCANGQCIGLHGHCDGQDDCGDGSDETNCRNGTLMDVYGYNPPIPAAEYDECIHGEFRCKSGMCVSDSWRCDGDNDCNDGSDEQNCAEEPVGCDDDQFECFTSKRCIRMSWRCDGEPDCTDRSDEVECGKRFAACGFDTCGSGMHRCNNGQCIGRFKVCDGVVDCLDFSDESPSRANYTSCDERNGGCEHTCRTSLGGRAQCVCAKGFELASDLSSCEDLDECAEEASCSQICNNTIGSFVCSCLAGYSLRPDGRTCKASGPEAALLFTNRIDIKKILPDRSEFRSVLRDLENAIGLDYHIEKGLMFWTDVTLDRIMRSYVNGSGVQQVVSSGLESPGGVAVDWIHNLLYWTDSGTSRVEVSHLDGSYRKVLVWDNLEKPRALALHPLHSLMFWTDWGDSPRLESAAMDGSQRHTVASRNLHWPNGITIDYTRNQIYWADAKYHIIEKANLDGGNRRAVISRGEMKGLLHPFGVAIFEDKLYWTDWQSKSVNSANKFTGRGAKTIRSRLHFPMDIQTYHPLRQPKGSSPNPCSVRNGGCTHLCLLSPNLDGVNGGDILSTPYRCACPTGLTLSHDRHKCNTEMN</sequence>
<evidence type="ECO:0000256" key="12">
    <source>
        <dbReference type="ARBA" id="ARBA00023170"/>
    </source>
</evidence>
<dbReference type="Pfam" id="PF14670">
    <property type="entry name" value="FXa_inhibition"/>
    <property type="match status" value="2"/>
</dbReference>
<reference evidence="19" key="1">
    <citation type="submission" date="2003-08" db="EMBL/GenBank/DDBJ databases">
        <authorList>
            <person name="Birren B."/>
            <person name="Nusbaum C."/>
            <person name="Abebe A."/>
            <person name="Abouelleil A."/>
            <person name="Adekoya E."/>
            <person name="Ait-zahra M."/>
            <person name="Allen N."/>
            <person name="Allen T."/>
            <person name="An P."/>
            <person name="Anderson M."/>
            <person name="Anderson S."/>
            <person name="Arachchi H."/>
            <person name="Armbruster J."/>
            <person name="Bachantsang P."/>
            <person name="Baldwin J."/>
            <person name="Barry A."/>
            <person name="Bayul T."/>
            <person name="Blitshsteyn B."/>
            <person name="Bloom T."/>
            <person name="Blye J."/>
            <person name="Boguslavskiy L."/>
            <person name="Borowsky M."/>
            <person name="Boukhgalter B."/>
            <person name="Brunache A."/>
            <person name="Butler J."/>
            <person name="Calixte N."/>
            <person name="Calvo S."/>
            <person name="Camarata J."/>
            <person name="Campo K."/>
            <person name="Chang J."/>
            <person name="Cheshatsang Y."/>
            <person name="Citroen M."/>
            <person name="Collymore A."/>
            <person name="Considine T."/>
            <person name="Cook A."/>
            <person name="Cooke P."/>
            <person name="Corum B."/>
            <person name="Cuomo C."/>
            <person name="David R."/>
            <person name="Dawoe T."/>
            <person name="Degray S."/>
            <person name="Dodge S."/>
            <person name="Dooley K."/>
            <person name="Dorje P."/>
            <person name="Dorjee K."/>
            <person name="Dorris L."/>
            <person name="Duffey N."/>
            <person name="Dupes A."/>
            <person name="Elkins T."/>
            <person name="Engels R."/>
            <person name="Erickson J."/>
            <person name="Farina A."/>
            <person name="Faro S."/>
            <person name="Ferreira P."/>
            <person name="Fischer H."/>
            <person name="Fitzgerald M."/>
            <person name="Foley K."/>
            <person name="Gage D."/>
            <person name="Galagan J."/>
            <person name="Gearin G."/>
            <person name="Gnerre S."/>
            <person name="Gnirke A."/>
            <person name="Goyette A."/>
            <person name="Graham J."/>
            <person name="Grandbois E."/>
            <person name="Gyaltsen K."/>
            <person name="Hafez N."/>
            <person name="Hagopian D."/>
            <person name="Hagos B."/>
            <person name="Hall J."/>
            <person name="Hatcher B."/>
            <person name="Heller A."/>
            <person name="Higgins H."/>
            <person name="Honan T."/>
            <person name="Horn A."/>
            <person name="Houde N."/>
            <person name="Hughes L."/>
            <person name="Hulme W."/>
            <person name="Husby E."/>
            <person name="Iliev I."/>
            <person name="Jaffe D."/>
            <person name="Jones C."/>
            <person name="Kamal M."/>
            <person name="Kamat A."/>
            <person name="Kamvysselis M."/>
            <person name="Karlsson E."/>
            <person name="Kells C."/>
            <person name="Kieu A."/>
            <person name="Kisner P."/>
            <person name="Kodira C."/>
            <person name="Kulbokas E."/>
            <person name="Labutti K."/>
            <person name="Lama D."/>
            <person name="Landers T."/>
            <person name="Leger J."/>
            <person name="Levine S."/>
            <person name="Lewis D."/>
            <person name="Lewis T."/>
            <person name="Lindblad-toh K."/>
            <person name="Liu X."/>
            <person name="Lokyitsang T."/>
            <person name="Lokyitsang Y."/>
            <person name="Lucien O."/>
            <person name="Lui A."/>
            <person name="Ma L.J."/>
            <person name="Mabbitt R."/>
            <person name="Macdonald J."/>
            <person name="Maclean C."/>
            <person name="Major J."/>
            <person name="Manning J."/>
            <person name="Marabella R."/>
            <person name="Maru K."/>
            <person name="Matthews C."/>
            <person name="Mauceli E."/>
            <person name="Mccarthy M."/>
            <person name="Mcdonough S."/>
            <person name="Mcghee T."/>
            <person name="Meldrim J."/>
            <person name="Meneus L."/>
            <person name="Mesirov J."/>
            <person name="Mihalev A."/>
            <person name="Mihova T."/>
            <person name="Mikkelsen T."/>
            <person name="Mlenga V."/>
            <person name="Moru K."/>
            <person name="Mozes J."/>
            <person name="Mulrain L."/>
            <person name="Munson G."/>
            <person name="Naylor J."/>
            <person name="Newes C."/>
            <person name="Nguyen C."/>
            <person name="Nguyen N."/>
            <person name="Nguyen T."/>
            <person name="Nicol R."/>
            <person name="Nielsen C."/>
            <person name="Nizzari M."/>
            <person name="Norbu C."/>
            <person name="Norbu N."/>
            <person name="O'donnell P."/>
            <person name="Okoawo O."/>
            <person name="O'leary S."/>
            <person name="Omotosho B."/>
            <person name="O'neill K."/>
            <person name="Osman S."/>
            <person name="Parker S."/>
            <person name="Perrin D."/>
            <person name="Phunkhang P."/>
            <person name="Piqani B."/>
            <person name="Purcell S."/>
            <person name="Rachupka T."/>
            <person name="Ramasamy U."/>
            <person name="Rameau R."/>
            <person name="Ray V."/>
            <person name="Raymond C."/>
            <person name="Retta R."/>
            <person name="Richardson S."/>
            <person name="Rise C."/>
            <person name="Rodriguez J."/>
            <person name="Rogers J."/>
            <person name="Rogov P."/>
            <person name="Rutman M."/>
            <person name="Schupbach R."/>
            <person name="Seaman C."/>
            <person name="Settipalli S."/>
            <person name="Sharpe T."/>
            <person name="Sheridan J."/>
            <person name="Sherpa N."/>
            <person name="Shi J."/>
            <person name="Smirnov S."/>
            <person name="Smith C."/>
            <person name="Sougnez C."/>
            <person name="Spencer B."/>
            <person name="Stalker J."/>
            <person name="Stange-thomann N."/>
            <person name="Stavropoulos S."/>
            <person name="Stetson K."/>
            <person name="Stone C."/>
            <person name="Stone S."/>
            <person name="Stubbs M."/>
            <person name="Talamas J."/>
            <person name="Tchuinga P."/>
            <person name="Tenzing P."/>
            <person name="Tesfaye S."/>
            <person name="Theodore J."/>
            <person name="Thoulutsang Y."/>
            <person name="Topham K."/>
            <person name="Towey S."/>
            <person name="Tsamla T."/>
            <person name="Tsomo N."/>
            <person name="Vallee D."/>
            <person name="Vassiliev H."/>
            <person name="Venkataraman V."/>
            <person name="Vinson J."/>
            <person name="Vo A."/>
            <person name="Wade C."/>
            <person name="Wang S."/>
            <person name="Wangchuk T."/>
            <person name="Wangdi T."/>
            <person name="Whittaker C."/>
            <person name="Wilkinson J."/>
            <person name="Wu Y."/>
            <person name="Wyman D."/>
            <person name="Yadav S."/>
            <person name="Yang S."/>
            <person name="Yang X."/>
            <person name="Yeager S."/>
            <person name="Yee E."/>
            <person name="Young G."/>
            <person name="Zainoun J."/>
            <person name="Zembeck L."/>
            <person name="Zimmer A."/>
            <person name="Zody M."/>
            <person name="Lander E."/>
        </authorList>
    </citation>
    <scope>NUCLEOTIDE SEQUENCE [LARGE SCALE GENOMIC DNA]</scope>
</reference>
<dbReference type="InterPro" id="IPR023415">
    <property type="entry name" value="LDLR_class-A_CS"/>
</dbReference>
<feature type="disulfide bond" evidence="15">
    <location>
        <begin position="167"/>
        <end position="185"/>
    </location>
</feature>
<dbReference type="Pfam" id="PF00058">
    <property type="entry name" value="Ldl_recept_b"/>
    <property type="match status" value="4"/>
</dbReference>
<name>H2Z4K4_CIOSA</name>
<dbReference type="InterPro" id="IPR001881">
    <property type="entry name" value="EGF-like_Ca-bd_dom"/>
</dbReference>
<dbReference type="FunFam" id="4.10.400.10:FF:000065">
    <property type="entry name" value="Transmembrane protease serine 7"/>
    <property type="match status" value="1"/>
</dbReference>
<dbReference type="GO" id="GO:0043235">
    <property type="term" value="C:receptor complex"/>
    <property type="evidence" value="ECO:0007669"/>
    <property type="project" value="TreeGrafter"/>
</dbReference>
<protein>
    <recommendedName>
        <fullName evidence="17">EGF-like domain-containing protein</fullName>
    </recommendedName>
</protein>
<dbReference type="AlphaFoldDB" id="H2Z4K4"/>
<evidence type="ECO:0000313" key="19">
    <source>
        <dbReference type="Proteomes" id="UP000007875"/>
    </source>
</evidence>
<keyword evidence="3 14" id="KW-0245">EGF-like domain</keyword>
<feature type="repeat" description="LDL-receptor class B" evidence="16">
    <location>
        <begin position="599"/>
        <end position="645"/>
    </location>
</feature>
<feature type="disulfide bond" evidence="15">
    <location>
        <begin position="24"/>
        <end position="39"/>
    </location>
</feature>
<dbReference type="InterPro" id="IPR000152">
    <property type="entry name" value="EGF-type_Asp/Asn_hydroxyl_site"/>
</dbReference>
<dbReference type="PROSITE" id="PS50068">
    <property type="entry name" value="LDLRA_2"/>
    <property type="match status" value="8"/>
</dbReference>
<dbReference type="SUPFAM" id="SSF57424">
    <property type="entry name" value="LDL receptor-like module"/>
    <property type="match status" value="8"/>
</dbReference>
<accession>H2Z4K4</accession>
<evidence type="ECO:0000256" key="11">
    <source>
        <dbReference type="ARBA" id="ARBA00023157"/>
    </source>
</evidence>
<dbReference type="SMART" id="SM00135">
    <property type="entry name" value="LY"/>
    <property type="match status" value="5"/>
</dbReference>
<feature type="disulfide bond" evidence="15">
    <location>
        <begin position="179"/>
        <end position="194"/>
    </location>
</feature>
<feature type="disulfide bond" evidence="15">
    <location>
        <begin position="44"/>
        <end position="56"/>
    </location>
</feature>